<evidence type="ECO:0000256" key="3">
    <source>
        <dbReference type="ARBA" id="ARBA00022475"/>
    </source>
</evidence>
<proteinExistence type="inferred from homology"/>
<evidence type="ECO:0000313" key="10">
    <source>
        <dbReference type="Proteomes" id="UP001300012"/>
    </source>
</evidence>
<dbReference type="PROSITE" id="PS50928">
    <property type="entry name" value="ABC_TM1"/>
    <property type="match status" value="1"/>
</dbReference>
<organism evidence="9 10">
    <name type="scientific">Paenibacillus radicis</name>
    <name type="common">ex Xue et al. 2023</name>
    <dbReference type="NCBI Taxonomy" id="2972489"/>
    <lineage>
        <taxon>Bacteria</taxon>
        <taxon>Bacillati</taxon>
        <taxon>Bacillota</taxon>
        <taxon>Bacilli</taxon>
        <taxon>Bacillales</taxon>
        <taxon>Paenibacillaceae</taxon>
        <taxon>Paenibacillus</taxon>
    </lineage>
</organism>
<comment type="caution">
    <text evidence="9">The sequence shown here is derived from an EMBL/GenBank/DDBJ whole genome shotgun (WGS) entry which is preliminary data.</text>
</comment>
<keyword evidence="4 7" id="KW-0812">Transmembrane</keyword>
<feature type="transmembrane region" description="Helical" evidence="7">
    <location>
        <begin position="179"/>
        <end position="204"/>
    </location>
</feature>
<evidence type="ECO:0000256" key="2">
    <source>
        <dbReference type="ARBA" id="ARBA00022448"/>
    </source>
</evidence>
<feature type="transmembrane region" description="Helical" evidence="7">
    <location>
        <begin position="136"/>
        <end position="158"/>
    </location>
</feature>
<keyword evidence="6 7" id="KW-0472">Membrane</keyword>
<dbReference type="Gene3D" id="1.10.3720.10">
    <property type="entry name" value="MetI-like"/>
    <property type="match status" value="1"/>
</dbReference>
<dbReference type="CDD" id="cd06261">
    <property type="entry name" value="TM_PBP2"/>
    <property type="match status" value="1"/>
</dbReference>
<protein>
    <submittedName>
        <fullName evidence="9">Carbohydrate ABC transporter permease</fullName>
    </submittedName>
</protein>
<evidence type="ECO:0000256" key="4">
    <source>
        <dbReference type="ARBA" id="ARBA00022692"/>
    </source>
</evidence>
<dbReference type="EMBL" id="JANQBD010000019">
    <property type="protein sequence ID" value="MCR8634311.1"/>
    <property type="molecule type" value="Genomic_DNA"/>
</dbReference>
<name>A0ABT1YMB2_9BACL</name>
<evidence type="ECO:0000313" key="9">
    <source>
        <dbReference type="EMBL" id="MCR8634311.1"/>
    </source>
</evidence>
<gene>
    <name evidence="9" type="ORF">NV381_24270</name>
</gene>
<feature type="domain" description="ABC transmembrane type-1" evidence="8">
    <location>
        <begin position="68"/>
        <end position="258"/>
    </location>
</feature>
<feature type="transmembrane region" description="Helical" evidence="7">
    <location>
        <begin position="72"/>
        <end position="94"/>
    </location>
</feature>
<feature type="transmembrane region" description="Helical" evidence="7">
    <location>
        <begin position="106"/>
        <end position="124"/>
    </location>
</feature>
<keyword evidence="2 7" id="KW-0813">Transport</keyword>
<dbReference type="SUPFAM" id="SSF161098">
    <property type="entry name" value="MetI-like"/>
    <property type="match status" value="1"/>
</dbReference>
<reference evidence="9 10" key="1">
    <citation type="submission" date="2022-08" db="EMBL/GenBank/DDBJ databases">
        <title>Paenibacillus endoradicis sp. nov., Paenibacillus radicibacter sp. nov and Paenibacillus pararadicis sp. nov., three cold-adapted plant growth-promoting bacteria isolated from root of Larix gmelinii in Great Khingan.</title>
        <authorList>
            <person name="Xue H."/>
        </authorList>
    </citation>
    <scope>NUCLEOTIDE SEQUENCE [LARGE SCALE GENOMIC DNA]</scope>
    <source>
        <strain evidence="9 10">N5-1-1-5</strain>
    </source>
</reference>
<evidence type="ECO:0000256" key="6">
    <source>
        <dbReference type="ARBA" id="ARBA00023136"/>
    </source>
</evidence>
<dbReference type="Proteomes" id="UP001300012">
    <property type="component" value="Unassembled WGS sequence"/>
</dbReference>
<comment type="subcellular location">
    <subcellularLocation>
        <location evidence="1 7">Cell membrane</location>
        <topology evidence="1 7">Multi-pass membrane protein</topology>
    </subcellularLocation>
</comment>
<feature type="transmembrane region" description="Helical" evidence="7">
    <location>
        <begin position="7"/>
        <end position="27"/>
    </location>
</feature>
<comment type="similarity">
    <text evidence="7">Belongs to the binding-protein-dependent transport system permease family.</text>
</comment>
<keyword evidence="3" id="KW-1003">Cell membrane</keyword>
<accession>A0ABT1YMB2</accession>
<sequence>MKKDRKLLLLDVLMLPFCLVTLFPFYYMVINTFKTSMDANENPLSLPGAFTLENYKQVFAQTPVFQSFFNSLFITACSVLLIVLIGAMAAYPIVYNPSKWMKIAMYYLLCGFLIPFQSTLIPLFELMRDLNLVNTMSGLIVFYTSGSVFSFFLIMGYMRTVPKELGEAAIIDGCSVGKIFWVIILPLLRPITTTALIYHTMWIWNDFLAPMLFLNTRKKATLVLEIYQARGQFSVDWPSFMSLTVLVLLPILVFFIVMQKHIIKGLVGGAMKG</sequence>
<dbReference type="PANTHER" id="PTHR43744:SF8">
    <property type="entry name" value="SN-GLYCEROL-3-PHOSPHATE TRANSPORT SYSTEM PERMEASE PROTEIN UGPE"/>
    <property type="match status" value="1"/>
</dbReference>
<feature type="transmembrane region" description="Helical" evidence="7">
    <location>
        <begin position="237"/>
        <end position="257"/>
    </location>
</feature>
<dbReference type="Pfam" id="PF00528">
    <property type="entry name" value="BPD_transp_1"/>
    <property type="match status" value="1"/>
</dbReference>
<dbReference type="InterPro" id="IPR000515">
    <property type="entry name" value="MetI-like"/>
</dbReference>
<dbReference type="RefSeq" id="WP_258215873.1">
    <property type="nucleotide sequence ID" value="NZ_JANQBD010000019.1"/>
</dbReference>
<dbReference type="InterPro" id="IPR035906">
    <property type="entry name" value="MetI-like_sf"/>
</dbReference>
<evidence type="ECO:0000256" key="7">
    <source>
        <dbReference type="RuleBase" id="RU363032"/>
    </source>
</evidence>
<evidence type="ECO:0000256" key="5">
    <source>
        <dbReference type="ARBA" id="ARBA00022989"/>
    </source>
</evidence>
<keyword evidence="5 7" id="KW-1133">Transmembrane helix</keyword>
<evidence type="ECO:0000259" key="8">
    <source>
        <dbReference type="PROSITE" id="PS50928"/>
    </source>
</evidence>
<evidence type="ECO:0000256" key="1">
    <source>
        <dbReference type="ARBA" id="ARBA00004651"/>
    </source>
</evidence>
<dbReference type="PANTHER" id="PTHR43744">
    <property type="entry name" value="ABC TRANSPORTER PERMEASE PROTEIN MG189-RELATED-RELATED"/>
    <property type="match status" value="1"/>
</dbReference>
<keyword evidence="10" id="KW-1185">Reference proteome</keyword>